<evidence type="ECO:0000313" key="3">
    <source>
        <dbReference type="Proteomes" id="UP000187338"/>
    </source>
</evidence>
<dbReference type="EMBL" id="BDJL01000001">
    <property type="protein sequence ID" value="GAV24105.1"/>
    <property type="molecule type" value="Genomic_DNA"/>
</dbReference>
<organism evidence="2 3">
    <name type="scientific">Carboxydothermus islandicus</name>
    <dbReference type="NCBI Taxonomy" id="661089"/>
    <lineage>
        <taxon>Bacteria</taxon>
        <taxon>Bacillati</taxon>
        <taxon>Bacillota</taxon>
        <taxon>Clostridia</taxon>
        <taxon>Thermoanaerobacterales</taxon>
        <taxon>Thermoanaerobacteraceae</taxon>
        <taxon>Carboxydothermus</taxon>
    </lineage>
</organism>
<accession>A0A1L8CYV2</accession>
<keyword evidence="1" id="KW-0472">Membrane</keyword>
<keyword evidence="3" id="KW-1185">Reference proteome</keyword>
<sequence length="65" mass="7558">MLTKYLILWSNPWIILLNFFIALYIGLGVRNKKGFFLGLIATVLLFVTFPLGIIVYLIFIRPKLK</sequence>
<reference evidence="3" key="1">
    <citation type="submission" date="2016-12" db="EMBL/GenBank/DDBJ databases">
        <title>Draft Genome Sequences od Carboxydothermus pertinax and islandicus, Hydrogenogenic Carboxydotrophic Bacteria.</title>
        <authorList>
            <person name="Fukuyama Y."/>
            <person name="Ohmae K."/>
            <person name="Yoneda Y."/>
            <person name="Yoshida T."/>
            <person name="Sako Y."/>
        </authorList>
    </citation>
    <scope>NUCLEOTIDE SEQUENCE [LARGE SCALE GENOMIC DNA]</scope>
    <source>
        <strain evidence="3">SET</strain>
    </source>
</reference>
<dbReference type="AlphaFoldDB" id="A0A1L8CYV2"/>
<protein>
    <submittedName>
        <fullName evidence="2">Uncharacterized protein</fullName>
    </submittedName>
</protein>
<name>A0A1L8CYV2_9THEO</name>
<dbReference type="Proteomes" id="UP000187338">
    <property type="component" value="Unassembled WGS sequence"/>
</dbReference>
<evidence type="ECO:0000313" key="2">
    <source>
        <dbReference type="EMBL" id="GAV24105.1"/>
    </source>
</evidence>
<feature type="transmembrane region" description="Helical" evidence="1">
    <location>
        <begin position="34"/>
        <end position="59"/>
    </location>
</feature>
<proteinExistence type="predicted"/>
<gene>
    <name evidence="2" type="ORF">ciss_00380</name>
</gene>
<dbReference type="OrthoDB" id="9874136at2"/>
<keyword evidence="1" id="KW-1133">Transmembrane helix</keyword>
<dbReference type="RefSeq" id="WP_075864327.1">
    <property type="nucleotide sequence ID" value="NZ_BDJL01000001.1"/>
</dbReference>
<keyword evidence="1" id="KW-0812">Transmembrane</keyword>
<feature type="transmembrane region" description="Helical" evidence="1">
    <location>
        <begin position="6"/>
        <end position="27"/>
    </location>
</feature>
<evidence type="ECO:0000256" key="1">
    <source>
        <dbReference type="SAM" id="Phobius"/>
    </source>
</evidence>
<dbReference type="STRING" id="661089.ciss_00380"/>
<comment type="caution">
    <text evidence="2">The sequence shown here is derived from an EMBL/GenBank/DDBJ whole genome shotgun (WGS) entry which is preliminary data.</text>
</comment>